<evidence type="ECO:0000313" key="6">
    <source>
        <dbReference type="Proteomes" id="UP000694924"/>
    </source>
</evidence>
<evidence type="ECO:0000313" key="7">
    <source>
        <dbReference type="RefSeq" id="XP_015175832.1"/>
    </source>
</evidence>
<sequence length="324" mass="37115">MSCNTCEAKFTFFKKEHACPTCGFSYCSKCLKYQHNVPNKAVKKICGRCYNKNKSINKLSNNMESPSSDTSDGPLAPIDIARKLDSLENPSKPPIVMYTHANHWDKFKTGLEPADQEIVDRLRKLKGEDNKVPLPSVEEIKRRLAILKDEEPEEKITNIQKVDSRTDQEKTDDLIKEYLERLKLSSKNNPDKDIEARLRALQDINNSRSNSTPSHSCNNFDEDDENAVTKKIIEKALAEAALEKKYEEVDELEEMEVETGTPSNDEDEEKPVCVMCDQTRDLVKCRGCSDDIYCTMCFEENHDDFEMKKHKKVPLKYTGSMIPE</sequence>
<evidence type="ECO:0000256" key="1">
    <source>
        <dbReference type="ARBA" id="ARBA00022723"/>
    </source>
</evidence>
<accession>A0ABM1I6J5</accession>
<dbReference type="PROSITE" id="PS50178">
    <property type="entry name" value="ZF_FYVE"/>
    <property type="match status" value="1"/>
</dbReference>
<gene>
    <name evidence="7" type="primary">LOC107066084</name>
</gene>
<organism evidence="6 7">
    <name type="scientific">Polistes dominula</name>
    <name type="common">European paper wasp</name>
    <name type="synonym">Vespa dominula</name>
    <dbReference type="NCBI Taxonomy" id="743375"/>
    <lineage>
        <taxon>Eukaryota</taxon>
        <taxon>Metazoa</taxon>
        <taxon>Ecdysozoa</taxon>
        <taxon>Arthropoda</taxon>
        <taxon>Hexapoda</taxon>
        <taxon>Insecta</taxon>
        <taxon>Pterygota</taxon>
        <taxon>Neoptera</taxon>
        <taxon>Endopterygota</taxon>
        <taxon>Hymenoptera</taxon>
        <taxon>Apocrita</taxon>
        <taxon>Aculeata</taxon>
        <taxon>Vespoidea</taxon>
        <taxon>Vespidae</taxon>
        <taxon>Polistinae</taxon>
        <taxon>Polistini</taxon>
        <taxon>Polistes</taxon>
    </lineage>
</organism>
<evidence type="ECO:0000256" key="4">
    <source>
        <dbReference type="PROSITE-ProRule" id="PRU00091"/>
    </source>
</evidence>
<keyword evidence="6" id="KW-1185">Reference proteome</keyword>
<evidence type="ECO:0000256" key="3">
    <source>
        <dbReference type="ARBA" id="ARBA00022833"/>
    </source>
</evidence>
<dbReference type="RefSeq" id="XP_015175832.1">
    <property type="nucleotide sequence ID" value="XM_015320346.1"/>
</dbReference>
<name>A0ABM1I6J5_POLDO</name>
<dbReference type="Proteomes" id="UP000694924">
    <property type="component" value="Unplaced"/>
</dbReference>
<dbReference type="GeneID" id="107066084"/>
<dbReference type="Pfam" id="PF01363">
    <property type="entry name" value="FYVE"/>
    <property type="match status" value="1"/>
</dbReference>
<dbReference type="InterPro" id="IPR017455">
    <property type="entry name" value="Znf_FYVE-rel"/>
</dbReference>
<feature type="domain" description="FYVE-type" evidence="5">
    <location>
        <begin position="1"/>
        <end position="54"/>
    </location>
</feature>
<evidence type="ECO:0000259" key="5">
    <source>
        <dbReference type="PROSITE" id="PS50178"/>
    </source>
</evidence>
<reference evidence="7" key="1">
    <citation type="submission" date="2025-08" db="UniProtKB">
        <authorList>
            <consortium name="RefSeq"/>
        </authorList>
    </citation>
    <scope>IDENTIFICATION</scope>
    <source>
        <tissue evidence="7">Whole body</tissue>
    </source>
</reference>
<dbReference type="Gene3D" id="3.30.40.10">
    <property type="entry name" value="Zinc/RING finger domain, C3HC4 (zinc finger)"/>
    <property type="match status" value="1"/>
</dbReference>
<dbReference type="InterPro" id="IPR013083">
    <property type="entry name" value="Znf_RING/FYVE/PHD"/>
</dbReference>
<protein>
    <submittedName>
        <fullName evidence="7">Abscission/NoCut checkpoint regulator isoform X1</fullName>
    </submittedName>
</protein>
<dbReference type="SUPFAM" id="SSF57903">
    <property type="entry name" value="FYVE/PHD zinc finger"/>
    <property type="match status" value="1"/>
</dbReference>
<keyword evidence="1" id="KW-0479">Metal-binding</keyword>
<keyword evidence="3" id="KW-0862">Zinc</keyword>
<proteinExistence type="predicted"/>
<dbReference type="InterPro" id="IPR000306">
    <property type="entry name" value="Znf_FYVE"/>
</dbReference>
<dbReference type="InterPro" id="IPR011011">
    <property type="entry name" value="Znf_FYVE_PHD"/>
</dbReference>
<dbReference type="PANTHER" id="PTHR46603">
    <property type="entry name" value="ABSCISSION/NOCUT CHECKPOINT REGULATOR"/>
    <property type="match status" value="1"/>
</dbReference>
<evidence type="ECO:0000256" key="2">
    <source>
        <dbReference type="ARBA" id="ARBA00022771"/>
    </source>
</evidence>
<dbReference type="Pfam" id="PF22586">
    <property type="entry name" value="ANCHR-like_BBOX"/>
    <property type="match status" value="1"/>
</dbReference>
<dbReference type="PANTHER" id="PTHR46603:SF1">
    <property type="entry name" value="ABSCISSION_NOCUT CHECKPOINT REGULATOR"/>
    <property type="match status" value="1"/>
</dbReference>
<dbReference type="SUPFAM" id="SSF57845">
    <property type="entry name" value="B-box zinc-binding domain"/>
    <property type="match status" value="1"/>
</dbReference>
<keyword evidence="2 4" id="KW-0863">Zinc-finger</keyword>